<keyword evidence="2 7" id="KW-0560">Oxidoreductase</keyword>
<proteinExistence type="predicted"/>
<dbReference type="Gene3D" id="3.40.50.970">
    <property type="match status" value="1"/>
</dbReference>
<evidence type="ECO:0000256" key="3">
    <source>
        <dbReference type="ARBA" id="ARBA00023052"/>
    </source>
</evidence>
<feature type="domain" description="Dehydrogenase E1 component" evidence="6">
    <location>
        <begin position="20"/>
        <end position="322"/>
    </location>
</feature>
<comment type="caution">
    <text evidence="7">The sequence shown here is derived from an EMBL/GenBank/DDBJ whole genome shotgun (WGS) entry which is preliminary data.</text>
</comment>
<keyword evidence="8" id="KW-1185">Reference proteome</keyword>
<dbReference type="InterPro" id="IPR001017">
    <property type="entry name" value="DH_E1"/>
</dbReference>
<protein>
    <submittedName>
        <fullName evidence="7">Pyruvate dehydrogenase E1 component alpha subunit</fullName>
        <ecNumber evidence="7">1.2.4.1</ecNumber>
    </submittedName>
</protein>
<evidence type="ECO:0000313" key="8">
    <source>
        <dbReference type="Proteomes" id="UP001184150"/>
    </source>
</evidence>
<evidence type="ECO:0000256" key="4">
    <source>
        <dbReference type="ARBA" id="ARBA00025211"/>
    </source>
</evidence>
<dbReference type="Proteomes" id="UP001184150">
    <property type="component" value="Unassembled WGS sequence"/>
</dbReference>
<dbReference type="PANTHER" id="PTHR11516">
    <property type="entry name" value="PYRUVATE DEHYDROGENASE E1 COMPONENT, ALPHA SUBUNIT BACTERIAL AND ORGANELLAR"/>
    <property type="match status" value="1"/>
</dbReference>
<name>A0ABU1MRY9_9SPHN</name>
<gene>
    <name evidence="7" type="ORF">J2792_003993</name>
</gene>
<dbReference type="CDD" id="cd02000">
    <property type="entry name" value="TPP_E1_PDC_ADC_BCADC"/>
    <property type="match status" value="1"/>
</dbReference>
<dbReference type="PANTHER" id="PTHR11516:SF60">
    <property type="entry name" value="PYRUVATE DEHYDROGENASE E1 COMPONENT SUBUNIT ALPHA"/>
    <property type="match status" value="1"/>
</dbReference>
<comment type="cofactor">
    <cofactor evidence="1">
        <name>thiamine diphosphate</name>
        <dbReference type="ChEBI" id="CHEBI:58937"/>
    </cofactor>
</comment>
<dbReference type="RefSeq" id="WP_309806451.1">
    <property type="nucleotide sequence ID" value="NZ_JAVDRD010000014.1"/>
</dbReference>
<dbReference type="InterPro" id="IPR050642">
    <property type="entry name" value="PDH_E1_Alpha_Subunit"/>
</dbReference>
<dbReference type="EC" id="1.2.4.1" evidence="7"/>
<sequence>MSQLSNVDAAKQQEWMALYERMLLIRRAEERLSKEAQAGSLPGGVHLYIGQEASGVGVCSVLEDSDFITSTHRGHGHFLAKGGDLKAMFAELWGKRTGICKGMGGSMHVADVSKGILGANGIVGGGIAIAAGAALGIKVAGEKKVSVCLFGDGAANQGVLMESLNMSAVWSFPVIWVLENNGLSEFTITKKVTAGEFTDRARAVGLPTVTVDGNDVIAVQAAMAEAVERARSGGGSTFIETLTYRIRGHLEAEDAFLGGYSYRTQEEIDVWRAPDRDPILRFAARLVEEGVATPEQLAALDADVLGQIEEAVQYALASEDADPELIFDITFSGQRA</sequence>
<evidence type="ECO:0000313" key="7">
    <source>
        <dbReference type="EMBL" id="MDR6513105.1"/>
    </source>
</evidence>
<keyword evidence="7" id="KW-0670">Pyruvate</keyword>
<accession>A0ABU1MRY9</accession>
<evidence type="ECO:0000259" key="6">
    <source>
        <dbReference type="Pfam" id="PF00676"/>
    </source>
</evidence>
<reference evidence="7 8" key="1">
    <citation type="submission" date="2023-07" db="EMBL/GenBank/DDBJ databases">
        <title>Sorghum-associated microbial communities from plants grown in Nebraska, USA.</title>
        <authorList>
            <person name="Schachtman D."/>
        </authorList>
    </citation>
    <scope>NUCLEOTIDE SEQUENCE [LARGE SCALE GENOMIC DNA]</scope>
    <source>
        <strain evidence="7 8">DS1027</strain>
    </source>
</reference>
<comment type="function">
    <text evidence="4">The pyruvate dehydrogenase complex catalyzes the overall conversion of pyruvate to acetyl-CoA and CO(2). It contains multiple copies of three enzymatic components: pyruvate dehydrogenase (E1), dihydrolipoamide acetyltransferase (E2) and lipoamide dehydrogenase (E3).</text>
</comment>
<evidence type="ECO:0000256" key="5">
    <source>
        <dbReference type="ARBA" id="ARBA00051231"/>
    </source>
</evidence>
<organism evidence="7 8">
    <name type="scientific">Novosphingobium capsulatum</name>
    <dbReference type="NCBI Taxonomy" id="13688"/>
    <lineage>
        <taxon>Bacteria</taxon>
        <taxon>Pseudomonadati</taxon>
        <taxon>Pseudomonadota</taxon>
        <taxon>Alphaproteobacteria</taxon>
        <taxon>Sphingomonadales</taxon>
        <taxon>Sphingomonadaceae</taxon>
        <taxon>Novosphingobium</taxon>
    </lineage>
</organism>
<evidence type="ECO:0000256" key="2">
    <source>
        <dbReference type="ARBA" id="ARBA00023002"/>
    </source>
</evidence>
<dbReference type="SUPFAM" id="SSF52518">
    <property type="entry name" value="Thiamin diphosphate-binding fold (THDP-binding)"/>
    <property type="match status" value="1"/>
</dbReference>
<dbReference type="InterPro" id="IPR029061">
    <property type="entry name" value="THDP-binding"/>
</dbReference>
<evidence type="ECO:0000256" key="1">
    <source>
        <dbReference type="ARBA" id="ARBA00001964"/>
    </source>
</evidence>
<dbReference type="EMBL" id="JAVDRD010000014">
    <property type="protein sequence ID" value="MDR6513105.1"/>
    <property type="molecule type" value="Genomic_DNA"/>
</dbReference>
<dbReference type="GO" id="GO:0004739">
    <property type="term" value="F:pyruvate dehydrogenase (acetyl-transferring) activity"/>
    <property type="evidence" value="ECO:0007669"/>
    <property type="project" value="UniProtKB-EC"/>
</dbReference>
<comment type="catalytic activity">
    <reaction evidence="5">
        <text>N(6)-[(R)-lipoyl]-L-lysyl-[protein] + pyruvate + H(+) = N(6)-[(R)-S(8)-acetyldihydrolipoyl]-L-lysyl-[protein] + CO2</text>
        <dbReference type="Rhea" id="RHEA:19189"/>
        <dbReference type="Rhea" id="RHEA-COMP:10474"/>
        <dbReference type="Rhea" id="RHEA-COMP:10478"/>
        <dbReference type="ChEBI" id="CHEBI:15361"/>
        <dbReference type="ChEBI" id="CHEBI:15378"/>
        <dbReference type="ChEBI" id="CHEBI:16526"/>
        <dbReference type="ChEBI" id="CHEBI:83099"/>
        <dbReference type="ChEBI" id="CHEBI:83111"/>
        <dbReference type="EC" id="1.2.4.1"/>
    </reaction>
</comment>
<keyword evidence="3" id="KW-0786">Thiamine pyrophosphate</keyword>
<dbReference type="Pfam" id="PF00676">
    <property type="entry name" value="E1_dh"/>
    <property type="match status" value="1"/>
</dbReference>